<feature type="transmembrane region" description="Helical" evidence="1">
    <location>
        <begin position="197"/>
        <end position="221"/>
    </location>
</feature>
<keyword evidence="5" id="KW-1185">Reference proteome</keyword>
<protein>
    <submittedName>
        <fullName evidence="3">CAAX amino terminal protease self-immunity</fullName>
    </submittedName>
    <submittedName>
        <fullName evidence="4">CAAX protease self-immunity</fullName>
    </submittedName>
</protein>
<name>A0A0X1U6P0_ANAPI</name>
<keyword evidence="1" id="KW-0812">Transmembrane</keyword>
<accession>A0A0X1U6P0</accession>
<organism evidence="4 6">
    <name type="scientific">Anaerotignum propionicum DSM 1682</name>
    <dbReference type="NCBI Taxonomy" id="991789"/>
    <lineage>
        <taxon>Bacteria</taxon>
        <taxon>Bacillati</taxon>
        <taxon>Bacillota</taxon>
        <taxon>Clostridia</taxon>
        <taxon>Lachnospirales</taxon>
        <taxon>Anaerotignaceae</taxon>
        <taxon>Anaerotignum</taxon>
    </lineage>
</organism>
<dbReference type="RefSeq" id="WP_066048525.1">
    <property type="nucleotide sequence ID" value="NZ_FQUA01000010.1"/>
</dbReference>
<keyword evidence="1" id="KW-0472">Membrane</keyword>
<feature type="domain" description="CAAX prenyl protease 2/Lysostaphin resistance protein A-like" evidence="2">
    <location>
        <begin position="113"/>
        <end position="208"/>
    </location>
</feature>
<keyword evidence="4" id="KW-0645">Protease</keyword>
<dbReference type="AlphaFoldDB" id="A0A0X1U6P0"/>
<dbReference type="GO" id="GO:0080120">
    <property type="term" value="P:CAAX-box protein maturation"/>
    <property type="evidence" value="ECO:0007669"/>
    <property type="project" value="UniProtKB-ARBA"/>
</dbReference>
<dbReference type="GO" id="GO:0006508">
    <property type="term" value="P:proteolysis"/>
    <property type="evidence" value="ECO:0007669"/>
    <property type="project" value="UniProtKB-KW"/>
</dbReference>
<dbReference type="InterPro" id="IPR003675">
    <property type="entry name" value="Rce1/LyrA-like_dom"/>
</dbReference>
<reference evidence="4" key="3">
    <citation type="submission" date="2016-11" db="EMBL/GenBank/DDBJ databases">
        <authorList>
            <person name="Varghese N."/>
            <person name="Submissions S."/>
        </authorList>
    </citation>
    <scope>NUCLEOTIDE SEQUENCE</scope>
    <source>
        <strain evidence="4">DSM 1682</strain>
    </source>
</reference>
<gene>
    <name evidence="3" type="ORF">CPRO_10080</name>
    <name evidence="4" type="ORF">SAMN02745151_02222</name>
</gene>
<dbReference type="PANTHER" id="PTHR39430">
    <property type="entry name" value="MEMBRANE-ASSOCIATED PROTEASE-RELATED"/>
    <property type="match status" value="1"/>
</dbReference>
<reference evidence="5" key="2">
    <citation type="submission" date="2016-01" db="EMBL/GenBank/DDBJ databases">
        <authorList>
            <person name="Poehlein A."/>
            <person name="Schlien K."/>
            <person name="Gottschalk G."/>
            <person name="Buckel W."/>
            <person name="Daniel R."/>
        </authorList>
    </citation>
    <scope>NUCLEOTIDE SEQUENCE [LARGE SCALE GENOMIC DNA]</scope>
    <source>
        <strain evidence="5">X2</strain>
    </source>
</reference>
<reference evidence="3 5" key="1">
    <citation type="journal article" date="2016" name="Genome Announc.">
        <title>Complete Genome Sequence of the Amino Acid-Fermenting Clostridium propionicum X2 (DSM 1682).</title>
        <authorList>
            <person name="Poehlein A."/>
            <person name="Schlien K."/>
            <person name="Chowdhury N.P."/>
            <person name="Gottschalk G."/>
            <person name="Buckel W."/>
            <person name="Daniel R."/>
        </authorList>
    </citation>
    <scope>NUCLEOTIDE SEQUENCE [LARGE SCALE GENOMIC DNA]</scope>
    <source>
        <strain evidence="3 5">X2</strain>
    </source>
</reference>
<dbReference type="Proteomes" id="UP000184204">
    <property type="component" value="Unassembled WGS sequence"/>
</dbReference>
<evidence type="ECO:0000256" key="1">
    <source>
        <dbReference type="SAM" id="Phobius"/>
    </source>
</evidence>
<evidence type="ECO:0000313" key="5">
    <source>
        <dbReference type="Proteomes" id="UP000068026"/>
    </source>
</evidence>
<evidence type="ECO:0000313" key="4">
    <source>
        <dbReference type="EMBL" id="SHE92026.1"/>
    </source>
</evidence>
<sequence>MKTSKTKSILQIIIVYAIVLILGWISNNSMLNLHDNWIIFITCVLDITFIIFVTLKVDKKPLSSIGLLRLSIWDILHGLILGVFLYLLQVLPPVLIMHMDINQYGNQFNILSFLSRIVFLTVTIGFSEEIIFRGFLFTKLNQLMKSKILVILMSCILFYCAHLPRTLLIDFTHIYSTFVTTTLFCGYLYLAKKKSILPLLLAHGVFDTLIGGYGFVLWNFFFS</sequence>
<proteinExistence type="predicted"/>
<dbReference type="PANTHER" id="PTHR39430:SF1">
    <property type="entry name" value="PROTEASE"/>
    <property type="match status" value="1"/>
</dbReference>
<feature type="transmembrane region" description="Helical" evidence="1">
    <location>
        <begin position="173"/>
        <end position="190"/>
    </location>
</feature>
<evidence type="ECO:0000313" key="3">
    <source>
        <dbReference type="EMBL" id="AMJ40603.1"/>
    </source>
</evidence>
<dbReference type="KEGG" id="cpro:CPRO_10080"/>
<dbReference type="EMBL" id="CP014223">
    <property type="protein sequence ID" value="AMJ40603.1"/>
    <property type="molecule type" value="Genomic_DNA"/>
</dbReference>
<dbReference type="Pfam" id="PF02517">
    <property type="entry name" value="Rce1-like"/>
    <property type="match status" value="1"/>
</dbReference>
<dbReference type="GO" id="GO:0004175">
    <property type="term" value="F:endopeptidase activity"/>
    <property type="evidence" value="ECO:0007669"/>
    <property type="project" value="UniProtKB-ARBA"/>
</dbReference>
<evidence type="ECO:0000259" key="2">
    <source>
        <dbReference type="Pfam" id="PF02517"/>
    </source>
</evidence>
<feature type="transmembrane region" description="Helical" evidence="1">
    <location>
        <begin position="37"/>
        <end position="55"/>
    </location>
</feature>
<evidence type="ECO:0000313" key="6">
    <source>
        <dbReference type="Proteomes" id="UP000184204"/>
    </source>
</evidence>
<reference evidence="6" key="4">
    <citation type="submission" date="2016-11" db="EMBL/GenBank/DDBJ databases">
        <authorList>
            <person name="Jaros S."/>
            <person name="Januszkiewicz K."/>
            <person name="Wedrychowicz H."/>
        </authorList>
    </citation>
    <scope>NUCLEOTIDE SEQUENCE [LARGE SCALE GENOMIC DNA]</scope>
    <source>
        <strain evidence="6">DSM 1682</strain>
    </source>
</reference>
<dbReference type="OrthoDB" id="1437285at2"/>
<dbReference type="EMBL" id="FQUA01000010">
    <property type="protein sequence ID" value="SHE92026.1"/>
    <property type="molecule type" value="Genomic_DNA"/>
</dbReference>
<dbReference type="Proteomes" id="UP000068026">
    <property type="component" value="Chromosome"/>
</dbReference>
<feature type="transmembrane region" description="Helical" evidence="1">
    <location>
        <begin position="67"/>
        <end position="88"/>
    </location>
</feature>
<feature type="transmembrane region" description="Helical" evidence="1">
    <location>
        <begin position="148"/>
        <end position="167"/>
    </location>
</feature>
<feature type="transmembrane region" description="Helical" evidence="1">
    <location>
        <begin position="9"/>
        <end position="25"/>
    </location>
</feature>
<keyword evidence="4" id="KW-0378">Hydrolase</keyword>
<keyword evidence="1" id="KW-1133">Transmembrane helix</keyword>